<evidence type="ECO:0000313" key="2">
    <source>
        <dbReference type="Proteomes" id="UP000823775"/>
    </source>
</evidence>
<dbReference type="Proteomes" id="UP000823775">
    <property type="component" value="Unassembled WGS sequence"/>
</dbReference>
<sequence length="102" mass="11873">MSSKETDGFDRKLNDNRWKTKHSYRTTKAPLSRGFVACQARPNIDLLVDKTIVKVFPLLFSDDSKLSSSLSDKWEIYEKLQSLPRNSAPTRLHRRCRSSRFP</sequence>
<dbReference type="EMBL" id="JACEIK010006650">
    <property type="protein sequence ID" value="MCE2056045.1"/>
    <property type="molecule type" value="Genomic_DNA"/>
</dbReference>
<organism evidence="1 2">
    <name type="scientific">Datura stramonium</name>
    <name type="common">Jimsonweed</name>
    <name type="synonym">Common thornapple</name>
    <dbReference type="NCBI Taxonomy" id="4076"/>
    <lineage>
        <taxon>Eukaryota</taxon>
        <taxon>Viridiplantae</taxon>
        <taxon>Streptophyta</taxon>
        <taxon>Embryophyta</taxon>
        <taxon>Tracheophyta</taxon>
        <taxon>Spermatophyta</taxon>
        <taxon>Magnoliopsida</taxon>
        <taxon>eudicotyledons</taxon>
        <taxon>Gunneridae</taxon>
        <taxon>Pentapetalae</taxon>
        <taxon>asterids</taxon>
        <taxon>lamiids</taxon>
        <taxon>Solanales</taxon>
        <taxon>Solanaceae</taxon>
        <taxon>Solanoideae</taxon>
        <taxon>Datureae</taxon>
        <taxon>Datura</taxon>
    </lineage>
</organism>
<accession>A0ABS8W1U7</accession>
<name>A0ABS8W1U7_DATST</name>
<evidence type="ECO:0000313" key="1">
    <source>
        <dbReference type="EMBL" id="MCE2056045.1"/>
    </source>
</evidence>
<gene>
    <name evidence="1" type="ORF">HAX54_043963</name>
</gene>
<protein>
    <submittedName>
        <fullName evidence="1">Uncharacterized protein</fullName>
    </submittedName>
</protein>
<reference evidence="1 2" key="1">
    <citation type="journal article" date="2021" name="BMC Genomics">
        <title>Datura genome reveals duplications of psychoactive alkaloid biosynthetic genes and high mutation rate following tissue culture.</title>
        <authorList>
            <person name="Rajewski A."/>
            <person name="Carter-House D."/>
            <person name="Stajich J."/>
            <person name="Litt A."/>
        </authorList>
    </citation>
    <scope>NUCLEOTIDE SEQUENCE [LARGE SCALE GENOMIC DNA]</scope>
    <source>
        <strain evidence="1">AR-01</strain>
    </source>
</reference>
<comment type="caution">
    <text evidence="1">The sequence shown here is derived from an EMBL/GenBank/DDBJ whole genome shotgun (WGS) entry which is preliminary data.</text>
</comment>
<keyword evidence="2" id="KW-1185">Reference proteome</keyword>
<proteinExistence type="predicted"/>
<dbReference type="SUPFAM" id="SSF57716">
    <property type="entry name" value="Glucocorticoid receptor-like (DNA-binding domain)"/>
    <property type="match status" value="1"/>
</dbReference>
<dbReference type="Gene3D" id="1.10.287.1480">
    <property type="match status" value="1"/>
</dbReference>